<keyword evidence="2" id="KW-1185">Reference proteome</keyword>
<proteinExistence type="predicted"/>
<comment type="caution">
    <text evidence="1">The sequence shown here is derived from an EMBL/GenBank/DDBJ whole genome shotgun (WGS) entry which is preliminary data.</text>
</comment>
<evidence type="ECO:0000313" key="2">
    <source>
        <dbReference type="Proteomes" id="UP001055712"/>
    </source>
</evidence>
<dbReference type="EMBL" id="SIDB01000008">
    <property type="protein sequence ID" value="KAI3429477.1"/>
    <property type="molecule type" value="Genomic_DNA"/>
</dbReference>
<gene>
    <name evidence="1" type="ORF">D9Q98_005568</name>
</gene>
<reference evidence="1" key="1">
    <citation type="journal article" date="2019" name="Plant J.">
        <title>Chlorella vulgaris genome assembly and annotation reveals the molecular basis for metabolic acclimation to high light conditions.</title>
        <authorList>
            <person name="Cecchin M."/>
            <person name="Marcolungo L."/>
            <person name="Rossato M."/>
            <person name="Girolomoni L."/>
            <person name="Cosentino E."/>
            <person name="Cuine S."/>
            <person name="Li-Beisson Y."/>
            <person name="Delledonne M."/>
            <person name="Ballottari M."/>
        </authorList>
    </citation>
    <scope>NUCLEOTIDE SEQUENCE</scope>
    <source>
        <strain evidence="1">211/11P</strain>
    </source>
</reference>
<accession>A0A9D4TM94</accession>
<sequence>MLGLDVLEWWVKTDGGMPQIAINLGAGSKFCSPVMLASLKPVSTSGTWSRFSVHLGDFGGRYTGFDGCGGNSLSDLTALEFKNTRPRYTTQLCLDGIRLLSLGSAADSN</sequence>
<dbReference type="Proteomes" id="UP001055712">
    <property type="component" value="Unassembled WGS sequence"/>
</dbReference>
<reference evidence="1" key="2">
    <citation type="submission" date="2020-11" db="EMBL/GenBank/DDBJ databases">
        <authorList>
            <person name="Cecchin M."/>
            <person name="Marcolungo L."/>
            <person name="Rossato M."/>
            <person name="Girolomoni L."/>
            <person name="Cosentino E."/>
            <person name="Cuine S."/>
            <person name="Li-Beisson Y."/>
            <person name="Delledonne M."/>
            <person name="Ballottari M."/>
        </authorList>
    </citation>
    <scope>NUCLEOTIDE SEQUENCE</scope>
    <source>
        <strain evidence="1">211/11P</strain>
        <tissue evidence="1">Whole cell</tissue>
    </source>
</reference>
<dbReference type="AlphaFoldDB" id="A0A9D4TM94"/>
<name>A0A9D4TM94_CHLVU</name>
<evidence type="ECO:0000313" key="1">
    <source>
        <dbReference type="EMBL" id="KAI3429477.1"/>
    </source>
</evidence>
<protein>
    <submittedName>
        <fullName evidence="1">Uncharacterized protein</fullName>
    </submittedName>
</protein>
<organism evidence="1 2">
    <name type="scientific">Chlorella vulgaris</name>
    <name type="common">Green alga</name>
    <dbReference type="NCBI Taxonomy" id="3077"/>
    <lineage>
        <taxon>Eukaryota</taxon>
        <taxon>Viridiplantae</taxon>
        <taxon>Chlorophyta</taxon>
        <taxon>core chlorophytes</taxon>
        <taxon>Trebouxiophyceae</taxon>
        <taxon>Chlorellales</taxon>
        <taxon>Chlorellaceae</taxon>
        <taxon>Chlorella clade</taxon>
        <taxon>Chlorella</taxon>
    </lineage>
</organism>